<reference evidence="1" key="1">
    <citation type="journal article" date="2011" name="Genome Biol.">
        <title>The draft genome of the carcinogenic human liver fluke Clonorchis sinensis.</title>
        <authorList>
            <person name="Wang X."/>
            <person name="Chen W."/>
            <person name="Huang Y."/>
            <person name="Sun J."/>
            <person name="Men J."/>
            <person name="Liu H."/>
            <person name="Luo F."/>
            <person name="Guo L."/>
            <person name="Lv X."/>
            <person name="Deng C."/>
            <person name="Zhou C."/>
            <person name="Fan Y."/>
            <person name="Li X."/>
            <person name="Huang L."/>
            <person name="Hu Y."/>
            <person name="Liang C."/>
            <person name="Hu X."/>
            <person name="Xu J."/>
            <person name="Yu X."/>
        </authorList>
    </citation>
    <scope>NUCLEOTIDE SEQUENCE [LARGE SCALE GENOMIC DNA]</scope>
    <source>
        <strain evidence="1">Henan</strain>
    </source>
</reference>
<gene>
    <name evidence="1" type="ORF">CLF_104851</name>
</gene>
<protein>
    <submittedName>
        <fullName evidence="1">Uncharacterized protein</fullName>
    </submittedName>
</protein>
<sequence>MHGEKEPEDITGIDAKKDLGIWVSSNMSFPLHHEKSAKKVFFVLRMTGRIFSRTTQKEFQVLYWVYVRPLFEYANQVVYSGRTKDTTIIERVQRAATKMVAGLKSADYETHLSVVDLFLLKCHRLRKDRILTYSLFEQGLATGHDPTCTFTHMLTFNERTPDRSPAPVSHDKSCTEHEGIYAVGWYERACKGNCLLCVPETTMMPGKRLNRRIRWVAKRIRSQRNVTLLAEGIVYTGEVRTPQTTNSVGMGYYRLKHQT</sequence>
<dbReference type="Proteomes" id="UP000008909">
    <property type="component" value="Unassembled WGS sequence"/>
</dbReference>
<dbReference type="AlphaFoldDB" id="H2KQV7"/>
<evidence type="ECO:0000313" key="2">
    <source>
        <dbReference type="Proteomes" id="UP000008909"/>
    </source>
</evidence>
<keyword evidence="2" id="KW-1185">Reference proteome</keyword>
<proteinExistence type="predicted"/>
<reference key="2">
    <citation type="submission" date="2011-10" db="EMBL/GenBank/DDBJ databases">
        <title>The genome and transcriptome sequence of Clonorchis sinensis provide insights into the carcinogenic liver fluke.</title>
        <authorList>
            <person name="Wang X."/>
            <person name="Huang Y."/>
            <person name="Chen W."/>
            <person name="Liu H."/>
            <person name="Guo L."/>
            <person name="Chen Y."/>
            <person name="Luo F."/>
            <person name="Zhou W."/>
            <person name="Sun J."/>
            <person name="Mao Q."/>
            <person name="Liang P."/>
            <person name="Zhou C."/>
            <person name="Tian Y."/>
            <person name="Men J."/>
            <person name="Lv X."/>
            <person name="Huang L."/>
            <person name="Zhou J."/>
            <person name="Hu Y."/>
            <person name="Li R."/>
            <person name="Zhang F."/>
            <person name="Lei H."/>
            <person name="Li X."/>
            <person name="Hu X."/>
            <person name="Liang C."/>
            <person name="Xu J."/>
            <person name="Wu Z."/>
            <person name="Yu X."/>
        </authorList>
    </citation>
    <scope>NUCLEOTIDE SEQUENCE</scope>
    <source>
        <strain>Henan</strain>
    </source>
</reference>
<accession>H2KQV7</accession>
<evidence type="ECO:0000313" key="1">
    <source>
        <dbReference type="EMBL" id="GAA32812.2"/>
    </source>
</evidence>
<organism evidence="1 2">
    <name type="scientific">Clonorchis sinensis</name>
    <name type="common">Chinese liver fluke</name>
    <dbReference type="NCBI Taxonomy" id="79923"/>
    <lineage>
        <taxon>Eukaryota</taxon>
        <taxon>Metazoa</taxon>
        <taxon>Spiralia</taxon>
        <taxon>Lophotrochozoa</taxon>
        <taxon>Platyhelminthes</taxon>
        <taxon>Trematoda</taxon>
        <taxon>Digenea</taxon>
        <taxon>Opisthorchiida</taxon>
        <taxon>Opisthorchiata</taxon>
        <taxon>Opisthorchiidae</taxon>
        <taxon>Clonorchis</taxon>
    </lineage>
</organism>
<name>H2KQV7_CLOSI</name>
<dbReference type="EMBL" id="DF143065">
    <property type="protein sequence ID" value="GAA32812.2"/>
    <property type="molecule type" value="Genomic_DNA"/>
</dbReference>